<evidence type="ECO:0000256" key="2">
    <source>
        <dbReference type="SAM" id="Phobius"/>
    </source>
</evidence>
<comment type="caution">
    <text evidence="3">The sequence shown here is derived from an EMBL/GenBank/DDBJ whole genome shotgun (WGS) entry which is preliminary data.</text>
</comment>
<name>A0ABQ1B617_9EURO</name>
<evidence type="ECO:0000256" key="1">
    <source>
        <dbReference type="SAM" id="MobiDB-lite"/>
    </source>
</evidence>
<accession>A0ABQ1B617</accession>
<keyword evidence="2" id="KW-0472">Membrane</keyword>
<keyword evidence="2" id="KW-0812">Transmembrane</keyword>
<evidence type="ECO:0000313" key="4">
    <source>
        <dbReference type="Proteomes" id="UP000465266"/>
    </source>
</evidence>
<keyword evidence="2" id="KW-1133">Transmembrane helix</keyword>
<feature type="compositionally biased region" description="Low complexity" evidence="1">
    <location>
        <begin position="23"/>
        <end position="33"/>
    </location>
</feature>
<reference evidence="3 4" key="1">
    <citation type="submission" date="2020-01" db="EMBL/GenBank/DDBJ databases">
        <title>Draft genome sequence of Aspergillus udagawae IFM 53868.</title>
        <authorList>
            <person name="Takahashi H."/>
            <person name="Yaguchi T."/>
        </authorList>
    </citation>
    <scope>NUCLEOTIDE SEQUENCE [LARGE SCALE GENOMIC DNA]</scope>
    <source>
        <strain evidence="3 4">IFM 53868</strain>
    </source>
</reference>
<organism evidence="3 4">
    <name type="scientific">Aspergillus udagawae</name>
    <dbReference type="NCBI Taxonomy" id="91492"/>
    <lineage>
        <taxon>Eukaryota</taxon>
        <taxon>Fungi</taxon>
        <taxon>Dikarya</taxon>
        <taxon>Ascomycota</taxon>
        <taxon>Pezizomycotina</taxon>
        <taxon>Eurotiomycetes</taxon>
        <taxon>Eurotiomycetidae</taxon>
        <taxon>Eurotiales</taxon>
        <taxon>Aspergillaceae</taxon>
        <taxon>Aspergillus</taxon>
        <taxon>Aspergillus subgen. Fumigati</taxon>
    </lineage>
</organism>
<keyword evidence="4" id="KW-1185">Reference proteome</keyword>
<feature type="region of interest" description="Disordered" evidence="1">
    <location>
        <begin position="1"/>
        <end position="109"/>
    </location>
</feature>
<dbReference type="Proteomes" id="UP000465266">
    <property type="component" value="Unassembled WGS sequence"/>
</dbReference>
<feature type="compositionally biased region" description="Low complexity" evidence="1">
    <location>
        <begin position="1"/>
        <end position="16"/>
    </location>
</feature>
<feature type="compositionally biased region" description="Low complexity" evidence="1">
    <location>
        <begin position="40"/>
        <end position="104"/>
    </location>
</feature>
<feature type="transmembrane region" description="Helical" evidence="2">
    <location>
        <begin position="115"/>
        <end position="139"/>
    </location>
</feature>
<dbReference type="EMBL" id="BLKG01000099">
    <property type="protein sequence ID" value="GFF94442.1"/>
    <property type="molecule type" value="Genomic_DNA"/>
</dbReference>
<protein>
    <submittedName>
        <fullName evidence="3">Uncharacterized protein</fullName>
    </submittedName>
</protein>
<dbReference type="CDD" id="cd12087">
    <property type="entry name" value="TM_EGFR-like"/>
    <property type="match status" value="1"/>
</dbReference>
<sequence>MSTAPTSSSSIDTTTPAAPPPSTTSSSLLSSQEPTPPTLTSPVATSPSISATVSTTTSTPSSHLTPSQTTSVTPSSTSLNSSSTVASPTASSTASTHSTHTSLPTPSPNNVSTGALAGAIVGSIIGTAALTILAAFLFFRRRRKGAGAGRSEQYIEEKAPQHPPLLPLGAAASSHYTPEPADDETVRARILTLFDHASLHVDNYYSSGASSNPHVSATSLTSYESPYLPSPIATLLAKPGRLRAVLTHVLVRELLQQITAGPGKGGLLPACYASCPQALNQTPETDQLLFNWRTLTAYLHQHQQAARDVDDHAIDRLAERFVDTFAGYASPAHTRAERLQHLRSVASAAAELGRWLFAQPCAYEFVWDRPGRQGMAITPRVVKVCDEQGRRLAVPQVMAEGTSL</sequence>
<gene>
    <name evidence="3" type="ORF">IFM53868_07553</name>
</gene>
<proteinExistence type="predicted"/>
<evidence type="ECO:0000313" key="3">
    <source>
        <dbReference type="EMBL" id="GFF94442.1"/>
    </source>
</evidence>